<proteinExistence type="predicted"/>
<dbReference type="PATRIC" id="fig|1579979.3.peg.2561"/>
<dbReference type="Proteomes" id="UP000066624">
    <property type="component" value="Chromosome"/>
</dbReference>
<evidence type="ECO:0000313" key="1">
    <source>
        <dbReference type="EMBL" id="AKS42864.1"/>
    </source>
</evidence>
<dbReference type="EMBL" id="CP012154">
    <property type="protein sequence ID" value="AKS42864.1"/>
    <property type="molecule type" value="Genomic_DNA"/>
</dbReference>
<evidence type="ECO:0000313" key="2">
    <source>
        <dbReference type="Proteomes" id="UP000066624"/>
    </source>
</evidence>
<dbReference type="KEGG" id="wma:WM2015_2506"/>
<dbReference type="AlphaFoldDB" id="A0A0K0XYU3"/>
<accession>A0A0K0XYU3</accession>
<organism evidence="1 2">
    <name type="scientific">Wenzhouxiangella marina</name>
    <dbReference type="NCBI Taxonomy" id="1579979"/>
    <lineage>
        <taxon>Bacteria</taxon>
        <taxon>Pseudomonadati</taxon>
        <taxon>Pseudomonadota</taxon>
        <taxon>Gammaproteobacteria</taxon>
        <taxon>Chromatiales</taxon>
        <taxon>Wenzhouxiangellaceae</taxon>
        <taxon>Wenzhouxiangella</taxon>
    </lineage>
</organism>
<dbReference type="RefSeq" id="WP_049726392.1">
    <property type="nucleotide sequence ID" value="NZ_CP012154.1"/>
</dbReference>
<sequence length="322" mass="34913">METRAPYVLIGAFVLLGMAGLVLFGLWSARYQSESVWSEYEIVFEQAVSGLSIGSSVQYNGISMGSVRELYLEPEDPSQVVAVIRLDAEAPVREDTVARLSISGLTGVAFIQLRGGSAESPVLTAPEPGQRPRILAEPSPLQRLIDASDDIASTASQVLLRMLDILSEENAVRVSTTLDNIDAFTRALAGEENRIAETLANAQASSEALLELLENANRTIGEVGEAVAGIEQHLIDELPNFSADLSETLAQFASLSRRLDRVIADNEQALSEFGAEGLAQFGPALQEFRLLLRELSRLSGRFERHPAGFLLGADQPEEYQPE</sequence>
<dbReference type="InterPro" id="IPR003399">
    <property type="entry name" value="Mce/MlaD"/>
</dbReference>
<dbReference type="Pfam" id="PF02470">
    <property type="entry name" value="MlaD"/>
    <property type="match status" value="1"/>
</dbReference>
<dbReference type="PANTHER" id="PTHR36698:SF2">
    <property type="entry name" value="MCE_MLAD DOMAIN-CONTAINING PROTEIN"/>
    <property type="match status" value="1"/>
</dbReference>
<name>A0A0K0XYU3_9GAMM</name>
<dbReference type="STRING" id="1579979.WM2015_2506"/>
<protein>
    <submittedName>
        <fullName evidence="1">Mammalian cell entry related domain protein</fullName>
    </submittedName>
</protein>
<reference evidence="1 2" key="1">
    <citation type="submission" date="2015-07" db="EMBL/GenBank/DDBJ databases">
        <authorList>
            <person name="Noorani M."/>
        </authorList>
    </citation>
    <scope>NUCLEOTIDE SEQUENCE [LARGE SCALE GENOMIC DNA]</scope>
    <source>
        <strain evidence="1 2">KCTC 42284</strain>
    </source>
</reference>
<dbReference type="PANTHER" id="PTHR36698">
    <property type="entry name" value="BLL5892 PROTEIN"/>
    <property type="match status" value="1"/>
</dbReference>
<keyword evidence="2" id="KW-1185">Reference proteome</keyword>
<gene>
    <name evidence="1" type="ORF">WM2015_2506</name>
</gene>